<dbReference type="InterPro" id="IPR036390">
    <property type="entry name" value="WH_DNA-bd_sf"/>
</dbReference>
<dbReference type="GO" id="GO:0003677">
    <property type="term" value="F:DNA binding"/>
    <property type="evidence" value="ECO:0007669"/>
    <property type="project" value="UniProtKB-KW"/>
</dbReference>
<dbReference type="PANTHER" id="PTHR33204:SF18">
    <property type="entry name" value="TRANSCRIPTIONAL REGULATORY PROTEIN"/>
    <property type="match status" value="1"/>
</dbReference>
<organism evidence="5 6">
    <name type="scientific">Prauserella flavalba</name>
    <dbReference type="NCBI Taxonomy" id="1477506"/>
    <lineage>
        <taxon>Bacteria</taxon>
        <taxon>Bacillati</taxon>
        <taxon>Actinomycetota</taxon>
        <taxon>Actinomycetes</taxon>
        <taxon>Pseudonocardiales</taxon>
        <taxon>Pseudonocardiaceae</taxon>
        <taxon>Prauserella</taxon>
    </lineage>
</organism>
<dbReference type="RefSeq" id="WP_110342029.1">
    <property type="nucleotide sequence ID" value="NZ_MASU01000013.1"/>
</dbReference>
<reference evidence="5 6" key="1">
    <citation type="submission" date="2016-07" db="EMBL/GenBank/DDBJ databases">
        <title>Draft genome sequence of Prauserella sp. YIM 121212, isolated from alkaline soil.</title>
        <authorList>
            <person name="Ruckert C."/>
            <person name="Albersmeier A."/>
            <person name="Jiang C.-L."/>
            <person name="Jiang Y."/>
            <person name="Kalinowski J."/>
            <person name="Schneider O."/>
            <person name="Winkler A."/>
            <person name="Zotchev S.B."/>
        </authorList>
    </citation>
    <scope>NUCLEOTIDE SEQUENCE [LARGE SCALE GENOMIC DNA]</scope>
    <source>
        <strain evidence="5 6">YIM 121212</strain>
    </source>
</reference>
<sequence length="216" mass="24336">MGGYGQFCAVARALEILGERWTLLVVRELLLGERQFNDIRRGIPRISKTMLSARLKTLEKHDIVSRQDGGYRLTDAGNDLAGVVRELGGWAMRWNRRELGPDDLDASALVWDIRRRIVPEALPARRTVVQLRFREPDTAVFYLYVRRPTVTLCPEDIGLPVALTVDADLGALTRYWIGDLGWAQLVRSGAVELTGPSALRRAFPTWFSGYVLRDAS</sequence>
<feature type="domain" description="HTH hxlR-type" evidence="4">
    <location>
        <begin position="8"/>
        <end position="99"/>
    </location>
</feature>
<keyword evidence="6" id="KW-1185">Reference proteome</keyword>
<dbReference type="Gene3D" id="1.10.10.10">
    <property type="entry name" value="Winged helix-like DNA-binding domain superfamily/Winged helix DNA-binding domain"/>
    <property type="match status" value="1"/>
</dbReference>
<keyword evidence="2" id="KW-0238">DNA-binding</keyword>
<evidence type="ECO:0000313" key="6">
    <source>
        <dbReference type="Proteomes" id="UP000247892"/>
    </source>
</evidence>
<comment type="caution">
    <text evidence="5">The sequence shown here is derived from an EMBL/GenBank/DDBJ whole genome shotgun (WGS) entry which is preliminary data.</text>
</comment>
<evidence type="ECO:0000259" key="4">
    <source>
        <dbReference type="PROSITE" id="PS51118"/>
    </source>
</evidence>
<dbReference type="InterPro" id="IPR036388">
    <property type="entry name" value="WH-like_DNA-bd_sf"/>
</dbReference>
<keyword evidence="3" id="KW-0804">Transcription</keyword>
<dbReference type="SUPFAM" id="SSF46785">
    <property type="entry name" value="Winged helix' DNA-binding domain"/>
    <property type="match status" value="1"/>
</dbReference>
<evidence type="ECO:0000313" key="5">
    <source>
        <dbReference type="EMBL" id="PXY24105.1"/>
    </source>
</evidence>
<proteinExistence type="predicted"/>
<accession>A0A318LK83</accession>
<dbReference type="PROSITE" id="PS51118">
    <property type="entry name" value="HTH_HXLR"/>
    <property type="match status" value="1"/>
</dbReference>
<gene>
    <name evidence="5" type="ORF">BA062_28060</name>
</gene>
<dbReference type="EMBL" id="MASU01000013">
    <property type="protein sequence ID" value="PXY24105.1"/>
    <property type="molecule type" value="Genomic_DNA"/>
</dbReference>
<dbReference type="AlphaFoldDB" id="A0A318LK83"/>
<evidence type="ECO:0000256" key="1">
    <source>
        <dbReference type="ARBA" id="ARBA00023015"/>
    </source>
</evidence>
<name>A0A318LK83_9PSEU</name>
<dbReference type="PANTHER" id="PTHR33204">
    <property type="entry name" value="TRANSCRIPTIONAL REGULATOR, MARR FAMILY"/>
    <property type="match status" value="1"/>
</dbReference>
<dbReference type="InterPro" id="IPR002577">
    <property type="entry name" value="HTH_HxlR"/>
</dbReference>
<dbReference type="Pfam" id="PF01638">
    <property type="entry name" value="HxlR"/>
    <property type="match status" value="1"/>
</dbReference>
<evidence type="ECO:0000256" key="3">
    <source>
        <dbReference type="ARBA" id="ARBA00023163"/>
    </source>
</evidence>
<protein>
    <recommendedName>
        <fullName evidence="4">HTH hxlR-type domain-containing protein</fullName>
    </recommendedName>
</protein>
<dbReference type="OrthoDB" id="9792527at2"/>
<dbReference type="Proteomes" id="UP000247892">
    <property type="component" value="Unassembled WGS sequence"/>
</dbReference>
<keyword evidence="1" id="KW-0805">Transcription regulation</keyword>
<evidence type="ECO:0000256" key="2">
    <source>
        <dbReference type="ARBA" id="ARBA00023125"/>
    </source>
</evidence>